<gene>
    <name evidence="4" type="ORF">DXB93_16905</name>
</gene>
<dbReference type="PANTHER" id="PTHR45953">
    <property type="entry name" value="IDURONATE 2-SULFATASE"/>
    <property type="match status" value="1"/>
</dbReference>
<evidence type="ECO:0000256" key="2">
    <source>
        <dbReference type="ARBA" id="ARBA00022801"/>
    </source>
</evidence>
<dbReference type="SUPFAM" id="SSF53649">
    <property type="entry name" value="Alkaline phosphatase-like"/>
    <property type="match status" value="1"/>
</dbReference>
<comment type="caution">
    <text evidence="4">The sequence shown here is derived from an EMBL/GenBank/DDBJ whole genome shotgun (WGS) entry which is preliminary data.</text>
</comment>
<protein>
    <submittedName>
        <fullName evidence="4">Sulfatase</fullName>
    </submittedName>
</protein>
<dbReference type="RefSeq" id="WP_117582519.1">
    <property type="nucleotide sequence ID" value="NZ_QUSL01000043.1"/>
</dbReference>
<evidence type="ECO:0000259" key="3">
    <source>
        <dbReference type="Pfam" id="PF00884"/>
    </source>
</evidence>
<dbReference type="InterPro" id="IPR000917">
    <property type="entry name" value="Sulfatase_N"/>
</dbReference>
<keyword evidence="2" id="KW-0378">Hydrolase</keyword>
<dbReference type="PANTHER" id="PTHR45953:SF1">
    <property type="entry name" value="IDURONATE 2-SULFATASE"/>
    <property type="match status" value="1"/>
</dbReference>
<feature type="domain" description="Sulfatase N-terminal" evidence="3">
    <location>
        <begin position="4"/>
        <end position="333"/>
    </location>
</feature>
<dbReference type="GO" id="GO:0046872">
    <property type="term" value="F:metal ion binding"/>
    <property type="evidence" value="ECO:0007669"/>
    <property type="project" value="UniProtKB-KW"/>
</dbReference>
<evidence type="ECO:0000256" key="1">
    <source>
        <dbReference type="ARBA" id="ARBA00022723"/>
    </source>
</evidence>
<name>A0A3E3E8P3_9FIRM</name>
<proteinExistence type="predicted"/>
<sequence length="490" mass="57261">MKAIMLMFDTLTRNYLTPYGCDFTIMPNFQRLAKNTLTFDEFYGGSMPCMPARRELHTGKYNFLHRGWGPIEPFDISCIGKLKRNGIYTHLISDHSHYWEDGGATYHSRYNTFEFFRGQEGDRWVAQGLADKTLNTCKLNKNNESTIQHLANRTRMKEEKDMSSVQTVTAGIEFIENYKDKDQWFLQIECFDPHEPFYVPDEYRQLYNCCDSKSAFNFPAYSFVSDKYTKDEIINLRKEYSALLSMCDVQLGRLLDVMDQHNLWEDTMLIVNTDHGFLLGEHDFIGKNIPPMYDELVHIPFFVWDPRCKIKNERRTALAQTIDIAPTILNYFDVEQLENIDGRDLLPVIENDQKIHDEILFGIHGGQINVYDGRYCLMKSSIDKYLPVYNLTLMPTLIRGFMDVEDINKSKLVNGGRYSNDNMLLEIPCQSYLGKIMNYPDALYDIKNDPQQETPLNDLDLVKMMEKKLENAMLRADAPQWQFIRMGLKK</sequence>
<dbReference type="Gene3D" id="3.40.720.10">
    <property type="entry name" value="Alkaline Phosphatase, subunit A"/>
    <property type="match status" value="1"/>
</dbReference>
<evidence type="ECO:0000313" key="4">
    <source>
        <dbReference type="EMBL" id="RGD78800.1"/>
    </source>
</evidence>
<dbReference type="GO" id="GO:0008484">
    <property type="term" value="F:sulfuric ester hydrolase activity"/>
    <property type="evidence" value="ECO:0007669"/>
    <property type="project" value="TreeGrafter"/>
</dbReference>
<dbReference type="GO" id="GO:0005737">
    <property type="term" value="C:cytoplasm"/>
    <property type="evidence" value="ECO:0007669"/>
    <property type="project" value="TreeGrafter"/>
</dbReference>
<dbReference type="InterPro" id="IPR017850">
    <property type="entry name" value="Alkaline_phosphatase_core_sf"/>
</dbReference>
<dbReference type="Pfam" id="PF00884">
    <property type="entry name" value="Sulfatase"/>
    <property type="match status" value="1"/>
</dbReference>
<organism evidence="4 5">
    <name type="scientific">Thomasclavelia ramosa</name>
    <dbReference type="NCBI Taxonomy" id="1547"/>
    <lineage>
        <taxon>Bacteria</taxon>
        <taxon>Bacillati</taxon>
        <taxon>Bacillota</taxon>
        <taxon>Erysipelotrichia</taxon>
        <taxon>Erysipelotrichales</taxon>
        <taxon>Coprobacillaceae</taxon>
        <taxon>Thomasclavelia</taxon>
    </lineage>
</organism>
<reference evidence="4 5" key="1">
    <citation type="submission" date="2018-08" db="EMBL/GenBank/DDBJ databases">
        <title>A genome reference for cultivated species of the human gut microbiota.</title>
        <authorList>
            <person name="Zou Y."/>
            <person name="Xue W."/>
            <person name="Luo G."/>
        </authorList>
    </citation>
    <scope>NUCLEOTIDE SEQUENCE [LARGE SCALE GENOMIC DNA]</scope>
    <source>
        <strain evidence="4 5">OM06-4</strain>
    </source>
</reference>
<dbReference type="CDD" id="cd16148">
    <property type="entry name" value="sulfatase_like"/>
    <property type="match status" value="1"/>
</dbReference>
<dbReference type="AlphaFoldDB" id="A0A3E3E8P3"/>
<evidence type="ECO:0000313" key="5">
    <source>
        <dbReference type="Proteomes" id="UP000261032"/>
    </source>
</evidence>
<keyword evidence="1" id="KW-0479">Metal-binding</keyword>
<accession>A0A3E3E8P3</accession>
<dbReference type="EMBL" id="QUSL01000043">
    <property type="protein sequence ID" value="RGD78800.1"/>
    <property type="molecule type" value="Genomic_DNA"/>
</dbReference>
<dbReference type="Proteomes" id="UP000261032">
    <property type="component" value="Unassembled WGS sequence"/>
</dbReference>